<sequence>MNGYLAIQIISQAPHVDNMGILCESCYRCFKPSPVPAQEAHQILKGTVVISQSFGQSDARKSTTVRLYSSTQVDPNTGRGKLSREATLDGGKIGKHGNVNTVTYQVSIPVENSFGTPGAIVVKNGGRHEFFLRFASIDILEDRTIHFECNSWVYPITKTNSDRLFFANTSYLPTQTPTALQKLREEELVNLRGNGRGERKQWERIYDYDHYNDLGVPDSRQRVRPVLGGTKTYPYPCRGRTGRPLSRADGETETRSKFIDLDFYVPPDERFSPVKLSEFITHSIQAVLHFAFPEVKSLLGHDIGNFESFKELTKDLYARPHEPSIVEGVVMEKLKSLLPKDIYKEVIRLTKENPLKFPVPQVIATDENAWRSDEEFTREMLAGLNPAVIKCLEQFPPIGREEKYSSINASHIQGKLEGLTIPQALKQKRILILDHHDYLVPYLRRINAQGMCIYASRTLLFLKNDGTLRPLVIELSLPGEGMEQEVSRVFIPANQGTEGALWMLAKAHVAVNDSGYHQLISHWLHTHAAVEPFIIATRRQLSTIHPIYKLLNPHFKDTMHINALARGVLLNAGGVLERTMFPGKYAMELSSTIYENWRFTEQALPEDLVKRGLAIRDSNQPSGVTLLLEDYPYAADGLDVWTTIKTWVINFCSHFYHSDEDIASDVELQSWWKEIREIGHGDKRDDVECWLPLNSLANLIQSLTTLIWIASALHAAVNFGQYGYAGFPPNRPTRCRKFIPQEGTPEFAEFIGNPDKYYLEMVPDRFTTTLGVALIEVLSEHIADEVYIGQRTSSRWTDDGEVLRLFDEFAESLRQVEQRVEERNKNVKLKNRLGPAKVPYTLLFPDTSNVGNEKGITGKGIPNSVSI</sequence>
<dbReference type="PROSITE" id="PS00081">
    <property type="entry name" value="LIPOXYGENASE_2"/>
    <property type="match status" value="1"/>
</dbReference>
<dbReference type="GeneID" id="109710194"/>
<comment type="caution">
    <text evidence="12">Lacks conserved residue(s) required for the propagation of feature annotation.</text>
</comment>
<dbReference type="GO" id="GO:0046872">
    <property type="term" value="F:metal ion binding"/>
    <property type="evidence" value="ECO:0007669"/>
    <property type="project" value="UniProtKB-UniRule"/>
</dbReference>
<dbReference type="RefSeq" id="XP_020088266.1">
    <property type="nucleotide sequence ID" value="XM_020232677.1"/>
</dbReference>
<dbReference type="Pfam" id="PF01477">
    <property type="entry name" value="PLAT"/>
    <property type="match status" value="1"/>
</dbReference>
<proteinExistence type="inferred from homology"/>
<evidence type="ECO:0000256" key="11">
    <source>
        <dbReference type="ARBA" id="ARBA00023160"/>
    </source>
</evidence>
<evidence type="ECO:0000256" key="10">
    <source>
        <dbReference type="ARBA" id="ARBA00023098"/>
    </source>
</evidence>
<keyword evidence="17" id="KW-1185">Reference proteome</keyword>
<evidence type="ECO:0000313" key="17">
    <source>
        <dbReference type="Proteomes" id="UP000515123"/>
    </source>
</evidence>
<keyword evidence="8 13" id="KW-0560">Oxidoreductase</keyword>
<dbReference type="SUPFAM" id="SSF49723">
    <property type="entry name" value="Lipase/lipooxygenase domain (PLAT/LH2 domain)"/>
    <property type="match status" value="1"/>
</dbReference>
<dbReference type="Gene3D" id="3.10.450.60">
    <property type="match status" value="1"/>
</dbReference>
<feature type="domain" description="Lipoxygenase" evidence="16">
    <location>
        <begin position="170"/>
        <end position="867"/>
    </location>
</feature>
<dbReference type="OrthoDB" id="407298at2759"/>
<dbReference type="Gene3D" id="1.20.245.10">
    <property type="entry name" value="Lipoxygenase-1, Domain 5"/>
    <property type="match status" value="1"/>
</dbReference>
<dbReference type="InterPro" id="IPR027433">
    <property type="entry name" value="Lipoxygenase_dom_3"/>
</dbReference>
<dbReference type="Gene3D" id="4.10.372.10">
    <property type="entry name" value="Lipoxygenase-1, Domain 3"/>
    <property type="match status" value="1"/>
</dbReference>
<evidence type="ECO:0000256" key="2">
    <source>
        <dbReference type="ARBA" id="ARBA00009419"/>
    </source>
</evidence>
<dbReference type="PANTHER" id="PTHR11771">
    <property type="entry name" value="LIPOXYGENASE"/>
    <property type="match status" value="1"/>
</dbReference>
<evidence type="ECO:0000313" key="18">
    <source>
        <dbReference type="RefSeq" id="XP_020088266.1"/>
    </source>
</evidence>
<gene>
    <name evidence="18" type="primary">LOC109710194</name>
</gene>
<evidence type="ECO:0000256" key="4">
    <source>
        <dbReference type="ARBA" id="ARBA00022723"/>
    </source>
</evidence>
<evidence type="ECO:0000256" key="12">
    <source>
        <dbReference type="PROSITE-ProRule" id="PRU00152"/>
    </source>
</evidence>
<dbReference type="InterPro" id="IPR020834">
    <property type="entry name" value="LipOase_CS"/>
</dbReference>
<keyword evidence="5 14" id="KW-0925">Oxylipin biosynthesis</keyword>
<evidence type="ECO:0000256" key="3">
    <source>
        <dbReference type="ARBA" id="ARBA00022516"/>
    </source>
</evidence>
<dbReference type="GO" id="GO:0031408">
    <property type="term" value="P:oxylipin biosynthetic process"/>
    <property type="evidence" value="ECO:0007669"/>
    <property type="project" value="UniProtKB-UniRule"/>
</dbReference>
<keyword evidence="10" id="KW-0443">Lipid metabolism</keyword>
<evidence type="ECO:0000256" key="5">
    <source>
        <dbReference type="ARBA" id="ARBA00022767"/>
    </source>
</evidence>
<evidence type="ECO:0000256" key="7">
    <source>
        <dbReference type="ARBA" id="ARBA00022964"/>
    </source>
</evidence>
<dbReference type="InterPro" id="IPR036392">
    <property type="entry name" value="PLAT/LH2_dom_sf"/>
</dbReference>
<organism evidence="17 18">
    <name type="scientific">Ananas comosus</name>
    <name type="common">Pineapple</name>
    <name type="synonym">Ananas ananas</name>
    <dbReference type="NCBI Taxonomy" id="4615"/>
    <lineage>
        <taxon>Eukaryota</taxon>
        <taxon>Viridiplantae</taxon>
        <taxon>Streptophyta</taxon>
        <taxon>Embryophyta</taxon>
        <taxon>Tracheophyta</taxon>
        <taxon>Spermatophyta</taxon>
        <taxon>Magnoliopsida</taxon>
        <taxon>Liliopsida</taxon>
        <taxon>Poales</taxon>
        <taxon>Bromeliaceae</taxon>
        <taxon>Bromelioideae</taxon>
        <taxon>Ananas</taxon>
    </lineage>
</organism>
<dbReference type="PROSITE" id="PS51393">
    <property type="entry name" value="LIPOXYGENASE_3"/>
    <property type="match status" value="1"/>
</dbReference>
<dbReference type="UniPathway" id="UPA00382"/>
<dbReference type="InterPro" id="IPR036226">
    <property type="entry name" value="LipOase_C_sf"/>
</dbReference>
<evidence type="ECO:0000256" key="6">
    <source>
        <dbReference type="ARBA" id="ARBA00022832"/>
    </source>
</evidence>
<keyword evidence="7 13" id="KW-0223">Dioxygenase</keyword>
<evidence type="ECO:0000256" key="14">
    <source>
        <dbReference type="RuleBase" id="RU003975"/>
    </source>
</evidence>
<keyword evidence="3 14" id="KW-0444">Lipid biosynthesis</keyword>
<reference evidence="17" key="1">
    <citation type="journal article" date="2015" name="Nat. Genet.">
        <title>The pineapple genome and the evolution of CAM photosynthesis.</title>
        <authorList>
            <person name="Ming R."/>
            <person name="VanBuren R."/>
            <person name="Wai C.M."/>
            <person name="Tang H."/>
            <person name="Schatz M.C."/>
            <person name="Bowers J.E."/>
            <person name="Lyons E."/>
            <person name="Wang M.L."/>
            <person name="Chen J."/>
            <person name="Biggers E."/>
            <person name="Zhang J."/>
            <person name="Huang L."/>
            <person name="Zhang L."/>
            <person name="Miao W."/>
            <person name="Zhang J."/>
            <person name="Ye Z."/>
            <person name="Miao C."/>
            <person name="Lin Z."/>
            <person name="Wang H."/>
            <person name="Zhou H."/>
            <person name="Yim W.C."/>
            <person name="Priest H.D."/>
            <person name="Zheng C."/>
            <person name="Woodhouse M."/>
            <person name="Edger P.P."/>
            <person name="Guyot R."/>
            <person name="Guo H.B."/>
            <person name="Guo H."/>
            <person name="Zheng G."/>
            <person name="Singh R."/>
            <person name="Sharma A."/>
            <person name="Min X."/>
            <person name="Zheng Y."/>
            <person name="Lee H."/>
            <person name="Gurtowski J."/>
            <person name="Sedlazeck F.J."/>
            <person name="Harkess A."/>
            <person name="McKain M.R."/>
            <person name="Liao Z."/>
            <person name="Fang J."/>
            <person name="Liu J."/>
            <person name="Zhang X."/>
            <person name="Zhang Q."/>
            <person name="Hu W."/>
            <person name="Qin Y."/>
            <person name="Wang K."/>
            <person name="Chen L.Y."/>
            <person name="Shirley N."/>
            <person name="Lin Y.R."/>
            <person name="Liu L.Y."/>
            <person name="Hernandez A.G."/>
            <person name="Wright C.L."/>
            <person name="Bulone V."/>
            <person name="Tuskan G.A."/>
            <person name="Heath K."/>
            <person name="Zee F."/>
            <person name="Moore P.H."/>
            <person name="Sunkar R."/>
            <person name="Leebens-Mack J.H."/>
            <person name="Mockler T."/>
            <person name="Bennetzen J.L."/>
            <person name="Freeling M."/>
            <person name="Sankoff D."/>
            <person name="Paterson A.H."/>
            <person name="Zhu X."/>
            <person name="Yang X."/>
            <person name="Smith J.A."/>
            <person name="Cushman J.C."/>
            <person name="Paull R.E."/>
            <person name="Yu Q."/>
        </authorList>
    </citation>
    <scope>NUCLEOTIDE SEQUENCE [LARGE SCALE GENOMIC DNA]</scope>
    <source>
        <strain evidence="17">cv. F153</strain>
    </source>
</reference>
<reference evidence="18" key="2">
    <citation type="submission" date="2025-08" db="UniProtKB">
        <authorList>
            <consortium name="RefSeq"/>
        </authorList>
    </citation>
    <scope>IDENTIFICATION</scope>
    <source>
        <tissue evidence="18">Leaf</tissue>
    </source>
</reference>
<dbReference type="InterPro" id="IPR001246">
    <property type="entry name" value="LipOase_plant"/>
</dbReference>
<evidence type="ECO:0000259" key="16">
    <source>
        <dbReference type="PROSITE" id="PS51393"/>
    </source>
</evidence>
<dbReference type="GO" id="GO:0016702">
    <property type="term" value="F:oxidoreductase activity, acting on single donors with incorporation of molecular oxygen, incorporation of two atoms of oxygen"/>
    <property type="evidence" value="ECO:0007669"/>
    <property type="project" value="InterPro"/>
</dbReference>
<dbReference type="InterPro" id="IPR020833">
    <property type="entry name" value="LipOase_Fe_BS"/>
</dbReference>
<dbReference type="EC" id="1.13.11.-" evidence="14"/>
<evidence type="ECO:0000256" key="13">
    <source>
        <dbReference type="RuleBase" id="RU003974"/>
    </source>
</evidence>
<keyword evidence="4 13" id="KW-0479">Metal-binding</keyword>
<keyword evidence="6" id="KW-0276">Fatty acid metabolism</keyword>
<feature type="domain" description="PLAT" evidence="15">
    <location>
        <begin position="44"/>
        <end position="167"/>
    </location>
</feature>
<dbReference type="FunFam" id="1.20.245.10:FF:000002">
    <property type="entry name" value="Lipoxygenase"/>
    <property type="match status" value="1"/>
</dbReference>
<dbReference type="PRINTS" id="PR00468">
    <property type="entry name" value="PLTLPOXGNASE"/>
</dbReference>
<dbReference type="SUPFAM" id="SSF48484">
    <property type="entry name" value="Lipoxigenase"/>
    <property type="match status" value="1"/>
</dbReference>
<accession>A0A6P5EWT5</accession>
<dbReference type="AlphaFoldDB" id="A0A6P5EWT5"/>
<name>A0A6P5EWT5_ANACO</name>
<evidence type="ECO:0000256" key="8">
    <source>
        <dbReference type="ARBA" id="ARBA00023002"/>
    </source>
</evidence>
<comment type="pathway">
    <text evidence="14">Lipid metabolism; oxylipin biosynthesis.</text>
</comment>
<dbReference type="GO" id="GO:0006633">
    <property type="term" value="P:fatty acid biosynthetic process"/>
    <property type="evidence" value="ECO:0007669"/>
    <property type="project" value="UniProtKB-KW"/>
</dbReference>
<dbReference type="PRINTS" id="PR00087">
    <property type="entry name" value="LIPOXYGENASE"/>
</dbReference>
<comment type="function">
    <text evidence="14">Plant lipoxygenase may be involved in a number of diverse aspects of plant physiology including growth and development, pest resistance, and senescence or responses to wounding.</text>
</comment>
<evidence type="ECO:0000256" key="1">
    <source>
        <dbReference type="ARBA" id="ARBA00001962"/>
    </source>
</evidence>
<protein>
    <recommendedName>
        <fullName evidence="14">Lipoxygenase</fullName>
        <ecNumber evidence="14">1.13.11.-</ecNumber>
    </recommendedName>
</protein>
<dbReference type="Gene3D" id="2.60.60.20">
    <property type="entry name" value="PLAT/LH2 domain"/>
    <property type="match status" value="1"/>
</dbReference>
<evidence type="ECO:0000256" key="9">
    <source>
        <dbReference type="ARBA" id="ARBA00023004"/>
    </source>
</evidence>
<comment type="similarity">
    <text evidence="2 13">Belongs to the lipoxygenase family.</text>
</comment>
<keyword evidence="9 13" id="KW-0408">Iron</keyword>
<evidence type="ECO:0000259" key="15">
    <source>
        <dbReference type="PROSITE" id="PS50095"/>
    </source>
</evidence>
<keyword evidence="11 14" id="KW-0275">Fatty acid biosynthesis</keyword>
<dbReference type="InterPro" id="IPR001024">
    <property type="entry name" value="PLAT/LH2_dom"/>
</dbReference>
<dbReference type="Proteomes" id="UP000515123">
    <property type="component" value="Linkage group 1"/>
</dbReference>
<dbReference type="PROSITE" id="PS50095">
    <property type="entry name" value="PLAT"/>
    <property type="match status" value="1"/>
</dbReference>
<dbReference type="PROSITE" id="PS00711">
    <property type="entry name" value="LIPOXYGENASE_1"/>
    <property type="match status" value="1"/>
</dbReference>
<dbReference type="GO" id="GO:0034440">
    <property type="term" value="P:lipid oxidation"/>
    <property type="evidence" value="ECO:0007669"/>
    <property type="project" value="InterPro"/>
</dbReference>
<comment type="cofactor">
    <cofactor evidence="1 13">
        <name>Fe cation</name>
        <dbReference type="ChEBI" id="CHEBI:24875"/>
    </cofactor>
</comment>
<dbReference type="InterPro" id="IPR013819">
    <property type="entry name" value="LipOase_C"/>
</dbReference>
<dbReference type="Pfam" id="PF00305">
    <property type="entry name" value="Lipoxygenase"/>
    <property type="match status" value="1"/>
</dbReference>
<dbReference type="Gene3D" id="4.10.375.10">
    <property type="entry name" value="Lipoxygenase-1, Domain 2"/>
    <property type="match status" value="1"/>
</dbReference>
<dbReference type="SMART" id="SM00308">
    <property type="entry name" value="LH2"/>
    <property type="match status" value="1"/>
</dbReference>
<dbReference type="InterPro" id="IPR000907">
    <property type="entry name" value="LipOase"/>
</dbReference>